<dbReference type="SMART" id="SM00409">
    <property type="entry name" value="IG"/>
    <property type="match status" value="4"/>
</dbReference>
<keyword evidence="2" id="KW-0677">Repeat</keyword>
<evidence type="ECO:0000313" key="9">
    <source>
        <dbReference type="WBParaSite" id="HCON_00190970-00002"/>
    </source>
</evidence>
<dbReference type="InterPro" id="IPR013098">
    <property type="entry name" value="Ig_I-set"/>
</dbReference>
<feature type="transmembrane region" description="Helical" evidence="5">
    <location>
        <begin position="597"/>
        <end position="620"/>
    </location>
</feature>
<dbReference type="WBParaSite" id="HCON_00190970-00002">
    <property type="protein sequence ID" value="HCON_00190970-00002"/>
    <property type="gene ID" value="HCON_00190970"/>
</dbReference>
<feature type="domain" description="Ig-like" evidence="6">
    <location>
        <begin position="152"/>
        <end position="241"/>
    </location>
</feature>
<dbReference type="PROSITE" id="PS50853">
    <property type="entry name" value="FN3"/>
    <property type="match status" value="1"/>
</dbReference>
<dbReference type="GO" id="GO:0007156">
    <property type="term" value="P:homophilic cell adhesion via plasma membrane adhesion molecules"/>
    <property type="evidence" value="ECO:0007669"/>
    <property type="project" value="TreeGrafter"/>
</dbReference>
<dbReference type="InterPro" id="IPR036179">
    <property type="entry name" value="Ig-like_dom_sf"/>
</dbReference>
<dbReference type="OrthoDB" id="6612025at2759"/>
<evidence type="ECO:0000256" key="1">
    <source>
        <dbReference type="ARBA" id="ARBA00022729"/>
    </source>
</evidence>
<dbReference type="InterPro" id="IPR003961">
    <property type="entry name" value="FN3_dom"/>
</dbReference>
<dbReference type="AlphaFoldDB" id="A0A7I4Z5D7"/>
<dbReference type="InterPro" id="IPR013783">
    <property type="entry name" value="Ig-like_fold"/>
</dbReference>
<feature type="domain" description="Ig-like" evidence="6">
    <location>
        <begin position="68"/>
        <end position="149"/>
    </location>
</feature>
<feature type="domain" description="Fibronectin type-III" evidence="7">
    <location>
        <begin position="415"/>
        <end position="509"/>
    </location>
</feature>
<dbReference type="SUPFAM" id="SSF49265">
    <property type="entry name" value="Fibronectin type III"/>
    <property type="match status" value="1"/>
</dbReference>
<accession>A0A7I4Z5D7</accession>
<dbReference type="PANTHER" id="PTHR45080">
    <property type="entry name" value="CONTACTIN 5"/>
    <property type="match status" value="1"/>
</dbReference>
<dbReference type="Pfam" id="PF07679">
    <property type="entry name" value="I-set"/>
    <property type="match status" value="1"/>
</dbReference>
<dbReference type="InterPro" id="IPR003598">
    <property type="entry name" value="Ig_sub2"/>
</dbReference>
<keyword evidence="5" id="KW-0472">Membrane</keyword>
<name>A0A7I4Z5D7_HAECO</name>
<evidence type="ECO:0000259" key="6">
    <source>
        <dbReference type="PROSITE" id="PS50835"/>
    </source>
</evidence>
<dbReference type="InterPro" id="IPR007110">
    <property type="entry name" value="Ig-like_dom"/>
</dbReference>
<dbReference type="PROSITE" id="PS50835">
    <property type="entry name" value="IG_LIKE"/>
    <property type="match status" value="4"/>
</dbReference>
<feature type="domain" description="Ig-like" evidence="6">
    <location>
        <begin position="333"/>
        <end position="410"/>
    </location>
</feature>
<dbReference type="Gene3D" id="2.60.40.10">
    <property type="entry name" value="Immunoglobulins"/>
    <property type="match status" value="5"/>
</dbReference>
<keyword evidence="1" id="KW-0732">Signal</keyword>
<dbReference type="Proteomes" id="UP000025227">
    <property type="component" value="Unplaced"/>
</dbReference>
<dbReference type="Pfam" id="PF13927">
    <property type="entry name" value="Ig_3"/>
    <property type="match status" value="3"/>
</dbReference>
<dbReference type="InterPro" id="IPR003599">
    <property type="entry name" value="Ig_sub"/>
</dbReference>
<dbReference type="OMA" id="FWHCHAN"/>
<evidence type="ECO:0000256" key="3">
    <source>
        <dbReference type="ARBA" id="ARBA00023157"/>
    </source>
</evidence>
<proteinExistence type="predicted"/>
<keyword evidence="8" id="KW-1185">Reference proteome</keyword>
<keyword evidence="5" id="KW-0812">Transmembrane</keyword>
<dbReference type="GO" id="GO:0005886">
    <property type="term" value="C:plasma membrane"/>
    <property type="evidence" value="ECO:0007669"/>
    <property type="project" value="TreeGrafter"/>
</dbReference>
<dbReference type="InterPro" id="IPR036116">
    <property type="entry name" value="FN3_sf"/>
</dbReference>
<feature type="domain" description="Ig-like" evidence="6">
    <location>
        <begin position="246"/>
        <end position="330"/>
    </location>
</feature>
<dbReference type="PANTHER" id="PTHR45080:SF8">
    <property type="entry name" value="IG-LIKE DOMAIN-CONTAINING PROTEIN"/>
    <property type="match status" value="1"/>
</dbReference>
<keyword evidence="4" id="KW-0393">Immunoglobulin domain</keyword>
<dbReference type="InterPro" id="IPR050958">
    <property type="entry name" value="Cell_Adh-Cytoskel_Orgn"/>
</dbReference>
<evidence type="ECO:0000256" key="4">
    <source>
        <dbReference type="ARBA" id="ARBA00023319"/>
    </source>
</evidence>
<dbReference type="SMART" id="SM00060">
    <property type="entry name" value="FN3"/>
    <property type="match status" value="1"/>
</dbReference>
<sequence>MSAYGAESGHAAPSQQGSVARGAGLDLTIHSVKESDAGKYHCALIRFAEQPTRPVIGSALRLVVNASPILLAPVDHQVNYGRIGDSLTVECEADGIPPPEITWTKNNKIVSTGPRLHIDRLDDTHKGIYICLAVNVEGQAMSHLEVKFSRKPLFDHMPSNKSAVEGSNVFWRCHVDAPLSGVQYFWMFQDRPIRTTQTGLRSEMKDGDLFLRNVRKLDSGWYVCAALDPSGEQSRTSAFLNVLYPPEVLPSHRQILTIGYGQNSSLVCPVDGNPKPNTYTWSKNGHFVTKSTEDSILIRGERESDGGIFGCQAENSVGRSPIVETHVIIAEPPAFITRPPLELRVHEGAPVDVSCSGFGDPLPIVYWVHLERRISSATLSFPSVSHNDYGMYECIVSNAISTISSSMKLIVERTRPQAAVIDSVDCVGEEAMVINWIPGFDGSYPQSFVVHYGSDKTLSDKTLLTTSTSATVGDLTSFTKYRIHIESRNQKGSTNSSSVEKYVCSTLAPPSNVLLVGDSELRWDPVDYAQSYRVESRYDNMSPFKEIGEVLDPIFRLSPDFHQGQSFRVRSLRPPYQPSLHSRPVKLGSVGGNLPSMWWTVFGGFVFLFLFIALFLYYKYGNYIGRRRRKDNYYNDYAGSSPSHPQTETLWKVIGRPSVILGDNAKCSLWHISGVDSELQEQSQDMLDFNYGEEAASAVDDMLREKYMYGAEDVPVQLMNDLRIERLRREFKQFQLQ</sequence>
<dbReference type="CDD" id="cd00096">
    <property type="entry name" value="Ig"/>
    <property type="match status" value="2"/>
</dbReference>
<protein>
    <submittedName>
        <fullName evidence="9">Down syndrome cell adhesion molecule-like protein Dscam2</fullName>
    </submittedName>
</protein>
<keyword evidence="5" id="KW-1133">Transmembrane helix</keyword>
<dbReference type="Pfam" id="PF00041">
    <property type="entry name" value="fn3"/>
    <property type="match status" value="1"/>
</dbReference>
<organism evidence="8 9">
    <name type="scientific">Haemonchus contortus</name>
    <name type="common">Barber pole worm</name>
    <dbReference type="NCBI Taxonomy" id="6289"/>
    <lineage>
        <taxon>Eukaryota</taxon>
        <taxon>Metazoa</taxon>
        <taxon>Ecdysozoa</taxon>
        <taxon>Nematoda</taxon>
        <taxon>Chromadorea</taxon>
        <taxon>Rhabditida</taxon>
        <taxon>Rhabditina</taxon>
        <taxon>Rhabditomorpha</taxon>
        <taxon>Strongyloidea</taxon>
        <taxon>Trichostrongylidae</taxon>
        <taxon>Haemonchus</taxon>
    </lineage>
</organism>
<reference evidence="9" key="1">
    <citation type="submission" date="2020-12" db="UniProtKB">
        <authorList>
            <consortium name="WormBaseParasite"/>
        </authorList>
    </citation>
    <scope>IDENTIFICATION</scope>
    <source>
        <strain evidence="9">MHco3</strain>
    </source>
</reference>
<evidence type="ECO:0000256" key="5">
    <source>
        <dbReference type="SAM" id="Phobius"/>
    </source>
</evidence>
<evidence type="ECO:0000313" key="8">
    <source>
        <dbReference type="Proteomes" id="UP000025227"/>
    </source>
</evidence>
<evidence type="ECO:0000259" key="7">
    <source>
        <dbReference type="PROSITE" id="PS50853"/>
    </source>
</evidence>
<keyword evidence="3" id="KW-1015">Disulfide bond</keyword>
<dbReference type="SMART" id="SM00408">
    <property type="entry name" value="IGc2"/>
    <property type="match status" value="4"/>
</dbReference>
<evidence type="ECO:0000256" key="2">
    <source>
        <dbReference type="ARBA" id="ARBA00022737"/>
    </source>
</evidence>
<dbReference type="SUPFAM" id="SSF48726">
    <property type="entry name" value="Immunoglobulin"/>
    <property type="match status" value="4"/>
</dbReference>